<evidence type="ECO:0000259" key="3">
    <source>
        <dbReference type="Pfam" id="PF25038"/>
    </source>
</evidence>
<dbReference type="PANTHER" id="PTHR32085:SF3">
    <property type="entry name" value="PROTEIN CSF1"/>
    <property type="match status" value="1"/>
</dbReference>
<dbReference type="GO" id="GO:0016020">
    <property type="term" value="C:membrane"/>
    <property type="evidence" value="ECO:0007669"/>
    <property type="project" value="InterPro"/>
</dbReference>
<dbReference type="OrthoDB" id="10051416at2759"/>
<protein>
    <submittedName>
        <fullName evidence="4">1907_t:CDS:1</fullName>
    </submittedName>
</protein>
<sequence>MNTCYIVLSESIQFAPLAGRILFKNLKYLSRNQSIIVLKGSVTWRYWLWSVREDRSNVKNDDGGDNDKDLPCRVICNLNGVEWFVYNRKPAYDALSKFLDENSNTVSDQRDDITVDLDEDIPDDSQISFFRRLLPIQIDCERGAIIVGNPYVQPVLVTEFAQASGIYAALKTRSQYDHYKAALRVTFRNPRIHLRPNEDYKGSPLTQASRRTTESANEQPEPSGRFSSYFDRLSACMPFFQNTSSMNTAEWYGLPRYLNDDLPGVSGDGIADEYAKVTTILECVSLDLNYYVDVAGKVPPSLSLLDESNGIDVGNGDLAPEWTVELEVEGGVINYGPWADRQRVQLQNFFFPPLYRNSEKTKMLSPGDDRLHTALKISIIFKTETVIRIPTREASKDWNFEESALDEPSTPAARSYGWMDLRVGLESSVNVIVPMVTDDNGYSVQLDIRLDKPELQTSINFANLLTAERCTITCGLQNPLVWNAPRQWEFRIEFCKADTFLLRDHIILFQDLVKDWTSGPLVQLRYFIPINYDIRLYFKQGFQLFLYVNERNIIENPNPMDADDNTFVIKGKELHAKIDLPFVQYKPEVTKILFDAMIVEGNIMMSPQASHSLGSFLSEDGKKFGQVDNFTINGTYQYYSFVDPSHVESVSLNMKGKKVNLKLFGFVVRYFIIILENYAGDYINFVTLEEYARERSSPVSDRRMPSKPPADLFEVYLVLVIEDGSLSLPENLYTAENCSTIQFHELQLELRNLDLYMDMDITVSPLTIVLDQEDVARKHSRLRLQNNYLFLDDLNIYAHRLYGPRPKTAAYVCNWDINLGTISGQLRPPFLLSLSSFARAFAYHLVDEESALPIEFANPDVTFLNVKVKDVDVSIRCRDSCSQILLSEGICVQYDNLANEKYLQRVVLKIPELFIKSLAMVATPGSPVDVGFDVEDYPWVEVANFETAFDVTLFRTESGWRQRFNSQQAFIKEQDNETLRAPFLYEKYKGHLRSTKTNNDTIYAPPMPPPILDDMDSGPPRYRSNDLSSDILADHKNVFRFGTRYGLFDETDDLVENIDSEGLKTDNDSVTGSAVSISNTSFVTASDGDTTDEELDSSNSEFSYDTFHGRRYETETYVDTINYESNYPRRARFSHQIENVVSQSEPMSIPYGRYLRRYKHKSQAPQFTSSFLRPSRLSFEPARKHENPSIGETDSPSYTSSTFSKMMNEEAIEPSIEEDSETSMTIIFEATKPIKVLLTPIFLRIIQEILEAISNENWNMEAMLDAMQIDYISKLNSITLFEYDTARLVASIPKIHLHFIQDVLLPDDLTKVIDENSSIRTRYDLTDTMLCTADLVLERTLFTGLLKFKDVKFDKNAGKNTEPDWHLDELRTNLELDALKLNVRFVTATKSVGVFGIPEKMHGFTDAAFEVDVLDDDPVVLHVSLKQLKIKLSRLMQPNEFAFNMENLIAISVAQSAEIFTGAVYSWLIFIDDIAKILSDFLKRRKRQLQVLVSQIASFSNKARIESDPSHLTRPSHLLRLKVKTFKNDDGWKILGRLRHCKREMEKSTETMNKVKTLLTCKELHVNDSNAMYVTAVKAFSTWRHWEIGDLSKSHFFTKVFDRPHPTDLPARTVNIPHFIASSTNIGKLYIGLISLSVLEENRENSVKVGPLAIDAESSYRSGLPIVETMQEPPLSPFRFGNVDSGKNIMTALEGYLYVVLKVQLNQVAVDVNPDMLAFAKHWLRVQRVFATRRDTMSAEIKFSRTDVIAGGSKNVGHKSTSTITSLQEIKTVKYKEKISNIDKRKATKLNLWARLEVVAHALVFVETVALSASAQQLLGRAQFSSINISALLHSPQAMQLIERLEIENSSIGHSSVKAGSRGSGRSSHKLKFTAAGGMRKAVMTIKELNPSSQKQVTLLSVKVSKVCGNVTLSKLTSPRNRTKGDAERKLLNTFVGIKKVSVELPESLLKLFRFVEQWQEENLPQYDFLFKRLMNEWEVQRKKSSKDVMSIDSLEKATEKFPLEIKFQFLLERLSFVSNLLPSLQLRYHAYNFMAMSQKGSTTKGNIITHCLGQLKKQEIHFVTRQSQKGKKPTLETTSDSRDEYKQETAFSIPAIRATGSMRPHANKKVTSLKKGNTLVQQKYSQLESSLTLDSVKLGLNVNIIDHLLTTQSLLSSELNDALELFIFSSKKYKERSASHRSSSSSFVPEPTTGNCENKLIYTVRIALRGLRIAAASPTAVVFFETNVLNGLITNDPMISGAKKTDQPGWKFSAQKFTLSLNPNTSFMNQASADEDIRKYRIAYILIDLALQNFRDKRATDVSESVMPEEIDVLESYFLKLLKVHAVMQPLALGRLMDLYVYYSSELDRRKELKASDINELANNTRKIINSFNVDLPKYKKTSKLLLDEKIFSLEIIQFAVALPLDLREEMILTSQNNGEISIPQTPALLFSSSSMNFIARQWKSACASIKKLSLQFVNQFDSGIEDPFSSAIKDEKMNRVNYPEIYCKVHATGTKSNKFISVDSRVEGFDIHISGDIVNYINTLNEIYATSRERFETFAAEANIGSQLHLQSKSKSTLTNPVEESSIAVNLEVQIAFAAKSGVMRLYPKNFLEHQQAKRSSRGSGKRPSIRSASTNSGIHLQHSVSSYDIYSLDDTSKLEESGIDSITIPGLSLNTTYRTVLGEMVSSSAQQIAKRAHVELIVHPSENIFLPSLVPFIKDIINGLKIGVQRSSDKKATAVEKSESSIYGIDFTFYFMLSRTKFELSCRPTSVSCIVIWEEGNFLVSSNSSNSGQSLTLVGKIRGASAKVRHKLSPDDDNSASAETKDISFNATLMSRRTDTVSDDSISIIVDMPHITAGLNIRLLQELLVLKAIWLDQATKLYEESMQGDMSRDVSRNYSRVASNVNTEAKAKPYSVYIMLRLQELDLSSDLGQAIGQVRFKTKNIRVKTKRVPNAIRSAMVSTDLLDIVADGRLKGFASMTGLNLFTFLQRPPTSQTDVRTSVSKFLFKTEQIKSSLEYEYQKILVAEIDPMELTVNDQWGGVNEGRISTLVHTQVVTTRVQALASIKTIPVFINMGDKLMALIEGKRSSVANMTNKLVSPPSLGTTEHVETGSNTNGSASELQQVLKDLIVDGIPISLIGKITLNIGLIHITVFPNHFSDVDCVQAKSDGLVLNLKRNTENSTTLHRDLDMQLNNLSLTKGLCKKFVHKDGPTRTIQAWFDHVAVQSAKNIFSLPRTHLLMETWTPMASDNNIVNHKFVTDFGGKVDIALNFGLILYLQELGVLYKEQLRRLALGTSDQLKLPTFTDKSKLQIDTGDVTTAESGSKAAKSSTAEPEKTNKEKKTIQYKPVEQVKLEPQLRIMGDATPPLEWAGLQRAKVPGFVHTSVTLNLDEVLSLVDNVYRQELQGFLSN</sequence>
<evidence type="ECO:0000259" key="2">
    <source>
        <dbReference type="Pfam" id="PF21678"/>
    </source>
</evidence>
<dbReference type="InterPro" id="IPR056779">
    <property type="entry name" value="Csf1_C"/>
</dbReference>
<feature type="region of interest" description="Disordered" evidence="1">
    <location>
        <begin position="2597"/>
        <end position="2618"/>
    </location>
</feature>
<accession>A0A9N8ZM93</accession>
<reference evidence="4" key="1">
    <citation type="submission" date="2021-06" db="EMBL/GenBank/DDBJ databases">
        <authorList>
            <person name="Kallberg Y."/>
            <person name="Tangrot J."/>
            <person name="Rosling A."/>
        </authorList>
    </citation>
    <scope>NUCLEOTIDE SEQUENCE</scope>
    <source>
        <strain evidence="4">BR232B</strain>
    </source>
</reference>
<feature type="compositionally biased region" description="Polar residues" evidence="1">
    <location>
        <begin position="204"/>
        <end position="220"/>
    </location>
</feature>
<name>A0A9N8ZM93_9GLOM</name>
<dbReference type="Proteomes" id="UP000789739">
    <property type="component" value="Unassembled WGS sequence"/>
</dbReference>
<keyword evidence="5" id="KW-1185">Reference proteome</keyword>
<evidence type="ECO:0000256" key="1">
    <source>
        <dbReference type="SAM" id="MobiDB-lite"/>
    </source>
</evidence>
<feature type="domain" description="Csf1 C-terminal region" evidence="3">
    <location>
        <begin position="2628"/>
        <end position="3388"/>
    </location>
</feature>
<dbReference type="Pfam" id="PF25038">
    <property type="entry name" value="Csf1_C"/>
    <property type="match status" value="1"/>
</dbReference>
<dbReference type="Pfam" id="PF21678">
    <property type="entry name" value="Csf1_N"/>
    <property type="match status" value="1"/>
</dbReference>
<dbReference type="InterPro" id="IPR029636">
    <property type="entry name" value="Csf1"/>
</dbReference>
<comment type="caution">
    <text evidence="4">The sequence shown here is derived from an EMBL/GenBank/DDBJ whole genome shotgun (WGS) entry which is preliminary data.</text>
</comment>
<feature type="domain" description="Csf1 N-terminal" evidence="2">
    <location>
        <begin position="10"/>
        <end position="694"/>
    </location>
</feature>
<feature type="region of interest" description="Disordered" evidence="1">
    <location>
        <begin position="194"/>
        <end position="224"/>
    </location>
</feature>
<dbReference type="InterPro" id="IPR048636">
    <property type="entry name" value="Csf1_N"/>
</dbReference>
<dbReference type="GO" id="GO:0006113">
    <property type="term" value="P:fermentation"/>
    <property type="evidence" value="ECO:0007669"/>
    <property type="project" value="InterPro"/>
</dbReference>
<evidence type="ECO:0000313" key="4">
    <source>
        <dbReference type="EMBL" id="CAG8500632.1"/>
    </source>
</evidence>
<evidence type="ECO:0000313" key="5">
    <source>
        <dbReference type="Proteomes" id="UP000789739"/>
    </source>
</evidence>
<dbReference type="PANTHER" id="PTHR32085">
    <property type="entry name" value="PROTEIN CSF1"/>
    <property type="match status" value="1"/>
</dbReference>
<proteinExistence type="predicted"/>
<organism evidence="4 5">
    <name type="scientific">Paraglomus brasilianum</name>
    <dbReference type="NCBI Taxonomy" id="144538"/>
    <lineage>
        <taxon>Eukaryota</taxon>
        <taxon>Fungi</taxon>
        <taxon>Fungi incertae sedis</taxon>
        <taxon>Mucoromycota</taxon>
        <taxon>Glomeromycotina</taxon>
        <taxon>Glomeromycetes</taxon>
        <taxon>Paraglomerales</taxon>
        <taxon>Paraglomeraceae</taxon>
        <taxon>Paraglomus</taxon>
    </lineage>
</organism>
<feature type="region of interest" description="Disordered" evidence="1">
    <location>
        <begin position="3306"/>
        <end position="3328"/>
    </location>
</feature>
<feature type="compositionally biased region" description="Polar residues" evidence="1">
    <location>
        <begin position="3306"/>
        <end position="3317"/>
    </location>
</feature>
<feature type="region of interest" description="Disordered" evidence="1">
    <location>
        <begin position="996"/>
        <end position="1015"/>
    </location>
</feature>
<gene>
    <name evidence="4" type="ORF">PBRASI_LOCUS2588</name>
</gene>
<dbReference type="EMBL" id="CAJVPI010000206">
    <property type="protein sequence ID" value="CAG8500632.1"/>
    <property type="molecule type" value="Genomic_DNA"/>
</dbReference>
<feature type="compositionally biased region" description="Basic and acidic residues" evidence="1">
    <location>
        <begin position="3318"/>
        <end position="3328"/>
    </location>
</feature>
<feature type="compositionally biased region" description="Basic residues" evidence="1">
    <location>
        <begin position="2599"/>
        <end position="2611"/>
    </location>
</feature>